<protein>
    <submittedName>
        <fullName evidence="1">Uncharacterized protein</fullName>
    </submittedName>
</protein>
<dbReference type="EMBL" id="JAVFWL010000001">
    <property type="protein sequence ID" value="KAK6729886.1"/>
    <property type="molecule type" value="Genomic_DNA"/>
</dbReference>
<evidence type="ECO:0000313" key="1">
    <source>
        <dbReference type="EMBL" id="KAK6729886.1"/>
    </source>
</evidence>
<name>A0ABR1BVT8_NECAM</name>
<organism evidence="1 2">
    <name type="scientific">Necator americanus</name>
    <name type="common">Human hookworm</name>
    <dbReference type="NCBI Taxonomy" id="51031"/>
    <lineage>
        <taxon>Eukaryota</taxon>
        <taxon>Metazoa</taxon>
        <taxon>Ecdysozoa</taxon>
        <taxon>Nematoda</taxon>
        <taxon>Chromadorea</taxon>
        <taxon>Rhabditida</taxon>
        <taxon>Rhabditina</taxon>
        <taxon>Rhabditomorpha</taxon>
        <taxon>Strongyloidea</taxon>
        <taxon>Ancylostomatidae</taxon>
        <taxon>Bunostominae</taxon>
        <taxon>Necator</taxon>
    </lineage>
</organism>
<gene>
    <name evidence="1" type="primary">Necator_chrI.g2880</name>
    <name evidence="1" type="ORF">RB195_006751</name>
</gene>
<dbReference type="Proteomes" id="UP001303046">
    <property type="component" value="Unassembled WGS sequence"/>
</dbReference>
<keyword evidence="2" id="KW-1185">Reference proteome</keyword>
<comment type="caution">
    <text evidence="1">The sequence shown here is derived from an EMBL/GenBank/DDBJ whole genome shotgun (WGS) entry which is preliminary data.</text>
</comment>
<sequence>MFHGQRISRRLGYTKDITLSAFPAGIQVWTAEQEWSIRIRDGRLWRGGDSVHFFLIAVKKGPGRCGAAQGWRAPVELLVENSAPERLKPCIDG</sequence>
<accession>A0ABR1BVT8</accession>
<evidence type="ECO:0000313" key="2">
    <source>
        <dbReference type="Proteomes" id="UP001303046"/>
    </source>
</evidence>
<reference evidence="1 2" key="1">
    <citation type="submission" date="2023-08" db="EMBL/GenBank/DDBJ databases">
        <title>A Necator americanus chromosomal reference genome.</title>
        <authorList>
            <person name="Ilik V."/>
            <person name="Petrzelkova K.J."/>
            <person name="Pardy F."/>
            <person name="Fuh T."/>
            <person name="Niatou-Singa F.S."/>
            <person name="Gouil Q."/>
            <person name="Baker L."/>
            <person name="Ritchie M.E."/>
            <person name="Jex A.R."/>
            <person name="Gazzola D."/>
            <person name="Li H."/>
            <person name="Toshio Fujiwara R."/>
            <person name="Zhan B."/>
            <person name="Aroian R.V."/>
            <person name="Pafco B."/>
            <person name="Schwarz E.M."/>
        </authorList>
    </citation>
    <scope>NUCLEOTIDE SEQUENCE [LARGE SCALE GENOMIC DNA]</scope>
    <source>
        <strain evidence="1 2">Aroian</strain>
        <tissue evidence="1">Whole animal</tissue>
    </source>
</reference>
<proteinExistence type="predicted"/>